<feature type="region of interest" description="Disordered" evidence="1">
    <location>
        <begin position="460"/>
        <end position="484"/>
    </location>
</feature>
<dbReference type="AlphaFoldDB" id="A0AA40DQS1"/>
<dbReference type="RefSeq" id="XP_060293335.1">
    <property type="nucleotide sequence ID" value="XM_060447510.1"/>
</dbReference>
<protein>
    <submittedName>
        <fullName evidence="2">Uncharacterized protein</fullName>
    </submittedName>
</protein>
<evidence type="ECO:0000313" key="3">
    <source>
        <dbReference type="Proteomes" id="UP001172101"/>
    </source>
</evidence>
<proteinExistence type="predicted"/>
<dbReference type="Pfam" id="PF07173">
    <property type="entry name" value="GRDP-like"/>
    <property type="match status" value="1"/>
</dbReference>
<accession>A0AA40DQS1</accession>
<dbReference type="InterPro" id="IPR009836">
    <property type="entry name" value="GRDP-like"/>
</dbReference>
<dbReference type="PANTHER" id="PTHR34365">
    <property type="entry name" value="ENOLASE (DUF1399)"/>
    <property type="match status" value="1"/>
</dbReference>
<dbReference type="PANTHER" id="PTHR34365:SF7">
    <property type="entry name" value="GLYCINE-RICH DOMAIN-CONTAINING PROTEIN 1"/>
    <property type="match status" value="1"/>
</dbReference>
<comment type="caution">
    <text evidence="2">The sequence shown here is derived from an EMBL/GenBank/DDBJ whole genome shotgun (WGS) entry which is preliminary data.</text>
</comment>
<keyword evidence="3" id="KW-1185">Reference proteome</keyword>
<sequence>MSHLAGSHLIGAHTKALHETGKQEVVSIQNHTKQPTNYRQQGTVWRPARDMQEEPVIPAPGLFATLVLPRDTDHAGADADADALPTVGECATHLQLLHVFYALRVRIIESAELDKTFGVEQNRTTVWRTRYSGRYGRSEKYQHPLGDATWKARRKEKFRYYLIVAAARFQEWVKKADAVLAETKQGTGSLCLAFLPPLDVLMVWHAFLLNPRDFEDYCRKHRLERIRKVPFPWAQIHSAIDSRTDTFMLPKDAAASADSTGLAPDLFAFLADVSKAPSSVAPTLARKAATTSAESNFLLVLFTHGGTPATPNTTTATATATANSNTALIANVQRQAVFADKMHAQLWLRSPAVLRTLSRAISRYAQFLALFRAHPGQTLVPALDVDLAWHTHQLSASAYGAGVRARAGRFIDHDDKLGVGVLKGALERTAEWYFVAFGGLYAPCLCWDCEAVAEVLEREANGDMDEDGDGDGDLDGEEEEDRMGRLVDAVQDELHYYRSVEAARRARKQLPVREKVPA</sequence>
<reference evidence="2" key="1">
    <citation type="submission" date="2023-06" db="EMBL/GenBank/DDBJ databases">
        <title>Genome-scale phylogeny and comparative genomics of the fungal order Sordariales.</title>
        <authorList>
            <consortium name="Lawrence Berkeley National Laboratory"/>
            <person name="Hensen N."/>
            <person name="Bonometti L."/>
            <person name="Westerberg I."/>
            <person name="Brannstrom I.O."/>
            <person name="Guillou S."/>
            <person name="Cros-Aarteil S."/>
            <person name="Calhoun S."/>
            <person name="Haridas S."/>
            <person name="Kuo A."/>
            <person name="Mondo S."/>
            <person name="Pangilinan J."/>
            <person name="Riley R."/>
            <person name="LaButti K."/>
            <person name="Andreopoulos B."/>
            <person name="Lipzen A."/>
            <person name="Chen C."/>
            <person name="Yanf M."/>
            <person name="Daum C."/>
            <person name="Ng V."/>
            <person name="Clum A."/>
            <person name="Steindorff A."/>
            <person name="Ohm R."/>
            <person name="Martin F."/>
            <person name="Silar P."/>
            <person name="Natvig D."/>
            <person name="Lalanne C."/>
            <person name="Gautier V."/>
            <person name="Ament-velasquez S.L."/>
            <person name="Kruys A."/>
            <person name="Hutchinson M.I."/>
            <person name="Powell A.J."/>
            <person name="Barry K."/>
            <person name="Miller A.N."/>
            <person name="Grigoriev I.V."/>
            <person name="Debuchy R."/>
            <person name="Gladieux P."/>
            <person name="Thoren M.H."/>
            <person name="Johannesson H."/>
        </authorList>
    </citation>
    <scope>NUCLEOTIDE SEQUENCE</scope>
    <source>
        <strain evidence="2">SMH2392-1A</strain>
    </source>
</reference>
<dbReference type="EMBL" id="JAUIRO010000006">
    <property type="protein sequence ID" value="KAK0710031.1"/>
    <property type="molecule type" value="Genomic_DNA"/>
</dbReference>
<dbReference type="Proteomes" id="UP001172101">
    <property type="component" value="Unassembled WGS sequence"/>
</dbReference>
<name>A0AA40DQS1_9PEZI</name>
<dbReference type="GeneID" id="85330780"/>
<organism evidence="2 3">
    <name type="scientific">Lasiosphaeria miniovina</name>
    <dbReference type="NCBI Taxonomy" id="1954250"/>
    <lineage>
        <taxon>Eukaryota</taxon>
        <taxon>Fungi</taxon>
        <taxon>Dikarya</taxon>
        <taxon>Ascomycota</taxon>
        <taxon>Pezizomycotina</taxon>
        <taxon>Sordariomycetes</taxon>
        <taxon>Sordariomycetidae</taxon>
        <taxon>Sordariales</taxon>
        <taxon>Lasiosphaeriaceae</taxon>
        <taxon>Lasiosphaeria</taxon>
    </lineage>
</organism>
<evidence type="ECO:0000256" key="1">
    <source>
        <dbReference type="SAM" id="MobiDB-lite"/>
    </source>
</evidence>
<evidence type="ECO:0000313" key="2">
    <source>
        <dbReference type="EMBL" id="KAK0710031.1"/>
    </source>
</evidence>
<gene>
    <name evidence="2" type="ORF">B0T26DRAFT_836193</name>
</gene>
<feature type="compositionally biased region" description="Acidic residues" evidence="1">
    <location>
        <begin position="462"/>
        <end position="481"/>
    </location>
</feature>